<dbReference type="Proteomes" id="UP000626148">
    <property type="component" value="Unassembled WGS sequence"/>
</dbReference>
<evidence type="ECO:0000313" key="4">
    <source>
        <dbReference type="Proteomes" id="UP000626148"/>
    </source>
</evidence>
<dbReference type="Gene3D" id="3.40.50.300">
    <property type="entry name" value="P-loop containing nucleotide triphosphate hydrolases"/>
    <property type="match status" value="1"/>
</dbReference>
<keyword evidence="4" id="KW-1185">Reference proteome</keyword>
<dbReference type="EMBL" id="BMXR01000003">
    <property type="protein sequence ID" value="GGX50037.1"/>
    <property type="molecule type" value="Genomic_DNA"/>
</dbReference>
<dbReference type="SUPFAM" id="SSF52540">
    <property type="entry name" value="P-loop containing nucleoside triphosphate hydrolases"/>
    <property type="match status" value="1"/>
</dbReference>
<name>A0A918K562_9GAMM</name>
<dbReference type="InterPro" id="IPR027417">
    <property type="entry name" value="P-loop_NTPase"/>
</dbReference>
<proteinExistence type="predicted"/>
<reference evidence="3" key="2">
    <citation type="submission" date="2020-09" db="EMBL/GenBank/DDBJ databases">
        <authorList>
            <person name="Sun Q."/>
            <person name="Kim S."/>
        </authorList>
    </citation>
    <scope>NUCLEOTIDE SEQUENCE</scope>
    <source>
        <strain evidence="3">KCTC 22169</strain>
    </source>
</reference>
<evidence type="ECO:0000256" key="1">
    <source>
        <dbReference type="SAM" id="MobiDB-lite"/>
    </source>
</evidence>
<dbReference type="InterPro" id="IPR038727">
    <property type="entry name" value="NadR/Ttd14_AAA_dom"/>
</dbReference>
<dbReference type="AlphaFoldDB" id="A0A918K562"/>
<organism evidence="3 4">
    <name type="scientific">Saccharospirillum salsuginis</name>
    <dbReference type="NCBI Taxonomy" id="418750"/>
    <lineage>
        <taxon>Bacteria</taxon>
        <taxon>Pseudomonadati</taxon>
        <taxon>Pseudomonadota</taxon>
        <taxon>Gammaproteobacteria</taxon>
        <taxon>Oceanospirillales</taxon>
        <taxon>Saccharospirillaceae</taxon>
        <taxon>Saccharospirillum</taxon>
    </lineage>
</organism>
<reference evidence="3" key="1">
    <citation type="journal article" date="2014" name="Int. J. Syst. Evol. Microbiol.">
        <title>Complete genome sequence of Corynebacterium casei LMG S-19264T (=DSM 44701T), isolated from a smear-ripened cheese.</title>
        <authorList>
            <consortium name="US DOE Joint Genome Institute (JGI-PGF)"/>
            <person name="Walter F."/>
            <person name="Albersmeier A."/>
            <person name="Kalinowski J."/>
            <person name="Ruckert C."/>
        </authorList>
    </citation>
    <scope>NUCLEOTIDE SEQUENCE</scope>
    <source>
        <strain evidence="3">KCTC 22169</strain>
    </source>
</reference>
<keyword evidence="3" id="KW-0547">Nucleotide-binding</keyword>
<gene>
    <name evidence="3" type="primary">mmyX</name>
    <name evidence="3" type="ORF">GCM10007392_16850</name>
</gene>
<keyword evidence="3" id="KW-0067">ATP-binding</keyword>
<evidence type="ECO:0000259" key="2">
    <source>
        <dbReference type="Pfam" id="PF13521"/>
    </source>
</evidence>
<feature type="region of interest" description="Disordered" evidence="1">
    <location>
        <begin position="224"/>
        <end position="245"/>
    </location>
</feature>
<dbReference type="RefSeq" id="WP_189608090.1">
    <property type="nucleotide sequence ID" value="NZ_BMXR01000003.1"/>
</dbReference>
<protein>
    <submittedName>
        <fullName evidence="3">ATP-binding protein</fullName>
    </submittedName>
</protein>
<feature type="domain" description="NadR/Ttd14 AAA" evidence="2">
    <location>
        <begin position="2"/>
        <end position="193"/>
    </location>
</feature>
<accession>A0A918K562</accession>
<sequence>MRIAVSGTYSTGKTTTTEALALITGIPRTQARTMREILPEAVPGKNLEACSSAELIQLGIRRFKERAINEALAGPDFLSDGSSLHEWVYGQARLETGINPALGSVRQELTKLATWPRRRYFAEVLDQFGRVVKQHAQTEYDEFIHLPIEFPLLKDGHRPVSERFRYLSDRLLLRTLVELGIPHRVISGDLETRLEKILAYYPLPRRMPVRQAIRRAQARLEAQGLNTPGVLSQGRANPDSPNHPT</sequence>
<comment type="caution">
    <text evidence="3">The sequence shown here is derived from an EMBL/GenBank/DDBJ whole genome shotgun (WGS) entry which is preliminary data.</text>
</comment>
<dbReference type="GO" id="GO:0005524">
    <property type="term" value="F:ATP binding"/>
    <property type="evidence" value="ECO:0007669"/>
    <property type="project" value="UniProtKB-KW"/>
</dbReference>
<dbReference type="Pfam" id="PF13521">
    <property type="entry name" value="AAA_28"/>
    <property type="match status" value="1"/>
</dbReference>
<evidence type="ECO:0000313" key="3">
    <source>
        <dbReference type="EMBL" id="GGX50037.1"/>
    </source>
</evidence>